<organism evidence="1 2">
    <name type="scientific">Hericium alpestre</name>
    <dbReference type="NCBI Taxonomy" id="135208"/>
    <lineage>
        <taxon>Eukaryota</taxon>
        <taxon>Fungi</taxon>
        <taxon>Dikarya</taxon>
        <taxon>Basidiomycota</taxon>
        <taxon>Agaricomycotina</taxon>
        <taxon>Agaricomycetes</taxon>
        <taxon>Russulales</taxon>
        <taxon>Hericiaceae</taxon>
        <taxon>Hericium</taxon>
    </lineage>
</organism>
<name>A0A4Z0A8E0_9AGAM</name>
<evidence type="ECO:0000313" key="1">
    <source>
        <dbReference type="EMBL" id="TFY81858.1"/>
    </source>
</evidence>
<sequence length="335" mass="36737">MPNKTLARAWSAASNDNLIPIHLWSGGRRAVPFPAIAAPTSAETTPATSDAGAVSPSTLASTLVSPVTSQDTLVENGVKTEDWKSADAIVDALGKPSVDILQKLARTLVGRAILDHAKARETATLAGAITKVINERWLAEMAHVFAGAVRIATLLRMKAHWSAAGGHIMAYADAASYEMLMDQGTIMAEFLGCLFANGIVTSDDIFLATCWLMQPPTALGRVQALHVLIDAYGKDFASERTADWLWNLRNCISFRMEDGQYYWGMGGRANGLVEGIRDTIDDWFSGQTKEILDDKPCSPFLSPPKVREGQRNIWRWYQAVSIVPRDDDWRSKLWC</sequence>
<dbReference type="AlphaFoldDB" id="A0A4Z0A8E0"/>
<accession>A0A4Z0A8E0</accession>
<reference evidence="1 2" key="1">
    <citation type="submission" date="2019-02" db="EMBL/GenBank/DDBJ databases">
        <title>Genome sequencing of the rare red list fungi Hericium alpestre (H. flagellum).</title>
        <authorList>
            <person name="Buettner E."/>
            <person name="Kellner H."/>
        </authorList>
    </citation>
    <scope>NUCLEOTIDE SEQUENCE [LARGE SCALE GENOMIC DNA]</scope>
    <source>
        <strain evidence="1 2">DSM 108284</strain>
    </source>
</reference>
<keyword evidence="2" id="KW-1185">Reference proteome</keyword>
<evidence type="ECO:0000313" key="2">
    <source>
        <dbReference type="Proteomes" id="UP000298061"/>
    </source>
</evidence>
<comment type="caution">
    <text evidence="1">The sequence shown here is derived from an EMBL/GenBank/DDBJ whole genome shotgun (WGS) entry which is preliminary data.</text>
</comment>
<dbReference type="Proteomes" id="UP000298061">
    <property type="component" value="Unassembled WGS sequence"/>
</dbReference>
<dbReference type="EMBL" id="SFCI01000166">
    <property type="protein sequence ID" value="TFY81858.1"/>
    <property type="molecule type" value="Genomic_DNA"/>
</dbReference>
<gene>
    <name evidence="1" type="ORF">EWM64_g2148</name>
</gene>
<protein>
    <submittedName>
        <fullName evidence="1">Uncharacterized protein</fullName>
    </submittedName>
</protein>
<proteinExistence type="predicted"/>